<name>A0AAD5YJD9_9APHY</name>
<dbReference type="InterPro" id="IPR008266">
    <property type="entry name" value="Tyr_kinase_AS"/>
</dbReference>
<proteinExistence type="predicted"/>
<dbReference type="PANTHER" id="PTHR21310:SF39">
    <property type="entry name" value="AMINOGLYCOSIDE PHOSPHOTRANSFERASE DOMAIN-CONTAINING PROTEIN"/>
    <property type="match status" value="1"/>
</dbReference>
<feature type="domain" description="Aminoglycoside phosphotransferase" evidence="1">
    <location>
        <begin position="51"/>
        <end position="248"/>
    </location>
</feature>
<dbReference type="SUPFAM" id="SSF56112">
    <property type="entry name" value="Protein kinase-like (PK-like)"/>
    <property type="match status" value="1"/>
</dbReference>
<evidence type="ECO:0000313" key="3">
    <source>
        <dbReference type="Proteomes" id="UP001212997"/>
    </source>
</evidence>
<comment type="caution">
    <text evidence="2">The sequence shown here is derived from an EMBL/GenBank/DDBJ whole genome shotgun (WGS) entry which is preliminary data.</text>
</comment>
<dbReference type="PANTHER" id="PTHR21310">
    <property type="entry name" value="AMINOGLYCOSIDE PHOSPHOTRANSFERASE-RELATED-RELATED"/>
    <property type="match status" value="1"/>
</dbReference>
<dbReference type="Gene3D" id="3.90.1200.10">
    <property type="match status" value="1"/>
</dbReference>
<dbReference type="InterPro" id="IPR002575">
    <property type="entry name" value="Aminoglycoside_PTrfase"/>
</dbReference>
<reference evidence="2" key="1">
    <citation type="submission" date="2022-07" db="EMBL/GenBank/DDBJ databases">
        <title>Genome Sequence of Physisporinus lineatus.</title>
        <authorList>
            <person name="Buettner E."/>
        </authorList>
    </citation>
    <scope>NUCLEOTIDE SEQUENCE</scope>
    <source>
        <strain evidence="2">VT162</strain>
    </source>
</reference>
<gene>
    <name evidence="2" type="ORF">NLI96_g3090</name>
</gene>
<evidence type="ECO:0000313" key="2">
    <source>
        <dbReference type="EMBL" id="KAJ3488110.1"/>
    </source>
</evidence>
<protein>
    <recommendedName>
        <fullName evidence="1">Aminoglycoside phosphotransferase domain-containing protein</fullName>
    </recommendedName>
</protein>
<dbReference type="Proteomes" id="UP001212997">
    <property type="component" value="Unassembled WGS sequence"/>
</dbReference>
<accession>A0AAD5YJD9</accession>
<dbReference type="Pfam" id="PF01636">
    <property type="entry name" value="APH"/>
    <property type="match status" value="1"/>
</dbReference>
<dbReference type="GO" id="GO:0004672">
    <property type="term" value="F:protein kinase activity"/>
    <property type="evidence" value="ECO:0007669"/>
    <property type="project" value="InterPro"/>
</dbReference>
<dbReference type="EMBL" id="JANAWD010000074">
    <property type="protein sequence ID" value="KAJ3488110.1"/>
    <property type="molecule type" value="Genomic_DNA"/>
</dbReference>
<organism evidence="2 3">
    <name type="scientific">Meripilus lineatus</name>
    <dbReference type="NCBI Taxonomy" id="2056292"/>
    <lineage>
        <taxon>Eukaryota</taxon>
        <taxon>Fungi</taxon>
        <taxon>Dikarya</taxon>
        <taxon>Basidiomycota</taxon>
        <taxon>Agaricomycotina</taxon>
        <taxon>Agaricomycetes</taxon>
        <taxon>Polyporales</taxon>
        <taxon>Meripilaceae</taxon>
        <taxon>Meripilus</taxon>
    </lineage>
</organism>
<dbReference type="PROSITE" id="PS00109">
    <property type="entry name" value="PROTEIN_KINASE_TYR"/>
    <property type="match status" value="1"/>
</dbReference>
<sequence length="285" mass="32964">MSKKFVEDNLTKYTDEELVKFISTSPPLTLADDQDIQLLSTHLVAKPVVGESGHDEAAALEQARKLGIRAPAVRRLVPGKGETFYIVMDRVFGRTLRDLWPDLSWWRTLKLGLQLRGFVRKMRLLQSTTAGGLASGLILSPHFDDLHGPIRRASPMALTGYMNWWLINCRPDQFQPRTDLTLRPLAYHVFTHQDLTPRNILVDKDDQLWVVDWGYSGFFPIFMEYAGMKASNMPFIWGAGWSARLARWRWYFFRWISTGSYPQETTAVREVCRRSNFVKTMSRYL</sequence>
<dbReference type="InterPro" id="IPR011009">
    <property type="entry name" value="Kinase-like_dom_sf"/>
</dbReference>
<dbReference type="AlphaFoldDB" id="A0AAD5YJD9"/>
<evidence type="ECO:0000259" key="1">
    <source>
        <dbReference type="Pfam" id="PF01636"/>
    </source>
</evidence>
<dbReference type="InterPro" id="IPR051678">
    <property type="entry name" value="AGP_Transferase"/>
</dbReference>
<keyword evidence="3" id="KW-1185">Reference proteome</keyword>